<name>A0A1W0WJM0_HYPEX</name>
<comment type="caution">
    <text evidence="9">The sequence shown here is derived from an EMBL/GenBank/DDBJ whole genome shotgun (WGS) entry which is preliminary data.</text>
</comment>
<dbReference type="InterPro" id="IPR009400">
    <property type="entry name" value="TFIIH_TTDA/Tfb5"/>
</dbReference>
<comment type="function">
    <text evidence="8">In NER, TFIIH acts by opening DNA around the lesion to allow the excision of the damaged oligonucleotide and its replacement by a new DNA fragment. In transcription, TFIIH has an essential role in transcription initiation. When the pre-initiation complex (PIC) has been established, TFIIH is required for promoter opening and promoter escape.</text>
</comment>
<dbReference type="GO" id="GO:0005675">
    <property type="term" value="C:transcription factor TFIIH holo complex"/>
    <property type="evidence" value="ECO:0007669"/>
    <property type="project" value="TreeGrafter"/>
</dbReference>
<evidence type="ECO:0000256" key="3">
    <source>
        <dbReference type="ARBA" id="ARBA00022763"/>
    </source>
</evidence>
<dbReference type="Gene3D" id="3.30.70.1220">
    <property type="entry name" value="TFB5-like"/>
    <property type="match status" value="1"/>
</dbReference>
<dbReference type="GO" id="GO:0000439">
    <property type="term" value="C:transcription factor TFIIH core complex"/>
    <property type="evidence" value="ECO:0007669"/>
    <property type="project" value="UniProtKB-UniRule"/>
</dbReference>
<evidence type="ECO:0000256" key="6">
    <source>
        <dbReference type="ARBA" id="ARBA00023204"/>
    </source>
</evidence>
<evidence type="ECO:0000256" key="4">
    <source>
        <dbReference type="ARBA" id="ARBA00023015"/>
    </source>
</evidence>
<keyword evidence="4 8" id="KW-0805">Transcription regulation</keyword>
<dbReference type="Proteomes" id="UP000192578">
    <property type="component" value="Unassembled WGS sequence"/>
</dbReference>
<proteinExistence type="inferred from homology"/>
<keyword evidence="10" id="KW-1185">Reference proteome</keyword>
<gene>
    <name evidence="9" type="ORF">BV898_10428</name>
</gene>
<dbReference type="InterPro" id="IPR035935">
    <property type="entry name" value="TFB5-like_sf"/>
</dbReference>
<dbReference type="FunFam" id="3.30.70.1220:FF:000001">
    <property type="entry name" value="General transcription factor IIH subunit 5"/>
    <property type="match status" value="1"/>
</dbReference>
<evidence type="ECO:0000256" key="5">
    <source>
        <dbReference type="ARBA" id="ARBA00023163"/>
    </source>
</evidence>
<evidence type="ECO:0000256" key="8">
    <source>
        <dbReference type="RuleBase" id="RU368032"/>
    </source>
</evidence>
<evidence type="ECO:0000256" key="2">
    <source>
        <dbReference type="ARBA" id="ARBA00007470"/>
    </source>
</evidence>
<dbReference type="AlphaFoldDB" id="A0A1W0WJM0"/>
<reference evidence="10" key="1">
    <citation type="submission" date="2017-01" db="EMBL/GenBank/DDBJ databases">
        <title>Comparative genomics of anhydrobiosis in the tardigrade Hypsibius dujardini.</title>
        <authorList>
            <person name="Yoshida Y."/>
            <person name="Koutsovoulos G."/>
            <person name="Laetsch D."/>
            <person name="Stevens L."/>
            <person name="Kumar S."/>
            <person name="Horikawa D."/>
            <person name="Ishino K."/>
            <person name="Komine S."/>
            <person name="Tomita M."/>
            <person name="Blaxter M."/>
            <person name="Arakawa K."/>
        </authorList>
    </citation>
    <scope>NUCLEOTIDE SEQUENCE [LARGE SCALE GENOMIC DNA]</scope>
    <source>
        <strain evidence="10">Z151</strain>
    </source>
</reference>
<dbReference type="PANTHER" id="PTHR28580">
    <property type="entry name" value="GENERAL TRANSCRIPTION FACTOR IIH SUBUNIT 5"/>
    <property type="match status" value="1"/>
</dbReference>
<comment type="similarity">
    <text evidence="2 8">Belongs to the TFB5 family.</text>
</comment>
<dbReference type="GO" id="GO:0006367">
    <property type="term" value="P:transcription initiation at RNA polymerase II promoter"/>
    <property type="evidence" value="ECO:0007669"/>
    <property type="project" value="UniProtKB-UniRule"/>
</dbReference>
<dbReference type="PANTHER" id="PTHR28580:SF1">
    <property type="entry name" value="GENERAL TRANSCRIPTION FACTOR IIH SUBUNIT 5"/>
    <property type="match status" value="1"/>
</dbReference>
<dbReference type="GO" id="GO:0006294">
    <property type="term" value="P:nucleotide-excision repair, preincision complex assembly"/>
    <property type="evidence" value="ECO:0007669"/>
    <property type="project" value="TreeGrafter"/>
</dbReference>
<sequence>MVNVSKGVLVKCDPAMKQFLIHLDDREELGRKFIIQNIDDDHLFISKDAVETLKDRLDALMDKISISAAKDEK</sequence>
<evidence type="ECO:0000313" key="9">
    <source>
        <dbReference type="EMBL" id="OQV15420.1"/>
    </source>
</evidence>
<evidence type="ECO:0000313" key="10">
    <source>
        <dbReference type="Proteomes" id="UP000192578"/>
    </source>
</evidence>
<comment type="subcellular location">
    <subcellularLocation>
        <location evidence="1 8">Nucleus</location>
    </subcellularLocation>
</comment>
<organism evidence="9 10">
    <name type="scientific">Hypsibius exemplaris</name>
    <name type="common">Freshwater tardigrade</name>
    <dbReference type="NCBI Taxonomy" id="2072580"/>
    <lineage>
        <taxon>Eukaryota</taxon>
        <taxon>Metazoa</taxon>
        <taxon>Ecdysozoa</taxon>
        <taxon>Tardigrada</taxon>
        <taxon>Eutardigrada</taxon>
        <taxon>Parachela</taxon>
        <taxon>Hypsibioidea</taxon>
        <taxon>Hypsibiidae</taxon>
        <taxon>Hypsibius</taxon>
    </lineage>
</organism>
<dbReference type="SMART" id="SM01395">
    <property type="entry name" value="Tbf5"/>
    <property type="match status" value="1"/>
</dbReference>
<comment type="subunit">
    <text evidence="8">Component of the 7-subunit TFIIH core complex.</text>
</comment>
<dbReference type="SUPFAM" id="SSF142897">
    <property type="entry name" value="TFB5-like"/>
    <property type="match status" value="1"/>
</dbReference>
<protein>
    <recommendedName>
        <fullName evidence="8">General transcription and DNA repair factor IIH subunit TFB5</fullName>
    </recommendedName>
</protein>
<evidence type="ECO:0000256" key="7">
    <source>
        <dbReference type="ARBA" id="ARBA00023242"/>
    </source>
</evidence>
<accession>A0A1W0WJM0</accession>
<keyword evidence="5 8" id="KW-0804">Transcription</keyword>
<dbReference type="Pfam" id="PF06331">
    <property type="entry name" value="Tfb5"/>
    <property type="match status" value="1"/>
</dbReference>
<keyword evidence="3 8" id="KW-0227">DNA damage</keyword>
<keyword evidence="6 8" id="KW-0234">DNA repair</keyword>
<dbReference type="EMBL" id="MTYJ01000089">
    <property type="protein sequence ID" value="OQV15420.1"/>
    <property type="molecule type" value="Genomic_DNA"/>
</dbReference>
<dbReference type="OrthoDB" id="354at2759"/>
<evidence type="ECO:0000256" key="1">
    <source>
        <dbReference type="ARBA" id="ARBA00004123"/>
    </source>
</evidence>
<keyword evidence="7 8" id="KW-0539">Nucleus</keyword>